<keyword evidence="4 8" id="KW-0812">Transmembrane</keyword>
<dbReference type="InParanoid" id="E9HMB7"/>
<comment type="similarity">
    <text evidence="2">Belongs to the chloride channel MCLC family.</text>
</comment>
<dbReference type="KEGG" id="dpx:DAPPUDRAFT_262090"/>
<dbReference type="EMBL" id="GL732685">
    <property type="protein sequence ID" value="EFX67114.1"/>
    <property type="molecule type" value="Genomic_DNA"/>
</dbReference>
<evidence type="ECO:0000313" key="10">
    <source>
        <dbReference type="Proteomes" id="UP000000305"/>
    </source>
</evidence>
<reference evidence="9 10" key="1">
    <citation type="journal article" date="2011" name="Science">
        <title>The ecoresponsive genome of Daphnia pulex.</title>
        <authorList>
            <person name="Colbourne J.K."/>
            <person name="Pfrender M.E."/>
            <person name="Gilbert D."/>
            <person name="Thomas W.K."/>
            <person name="Tucker A."/>
            <person name="Oakley T.H."/>
            <person name="Tokishita S."/>
            <person name="Aerts A."/>
            <person name="Arnold G.J."/>
            <person name="Basu M.K."/>
            <person name="Bauer D.J."/>
            <person name="Caceres C.E."/>
            <person name="Carmel L."/>
            <person name="Casola C."/>
            <person name="Choi J.H."/>
            <person name="Detter J.C."/>
            <person name="Dong Q."/>
            <person name="Dusheyko S."/>
            <person name="Eads B.D."/>
            <person name="Frohlich T."/>
            <person name="Geiler-Samerotte K.A."/>
            <person name="Gerlach D."/>
            <person name="Hatcher P."/>
            <person name="Jogdeo S."/>
            <person name="Krijgsveld J."/>
            <person name="Kriventseva E.V."/>
            <person name="Kultz D."/>
            <person name="Laforsch C."/>
            <person name="Lindquist E."/>
            <person name="Lopez J."/>
            <person name="Manak J.R."/>
            <person name="Muller J."/>
            <person name="Pangilinan J."/>
            <person name="Patwardhan R.P."/>
            <person name="Pitluck S."/>
            <person name="Pritham E.J."/>
            <person name="Rechtsteiner A."/>
            <person name="Rho M."/>
            <person name="Rogozin I.B."/>
            <person name="Sakarya O."/>
            <person name="Salamov A."/>
            <person name="Schaack S."/>
            <person name="Shapiro H."/>
            <person name="Shiga Y."/>
            <person name="Skalitzky C."/>
            <person name="Smith Z."/>
            <person name="Souvorov A."/>
            <person name="Sung W."/>
            <person name="Tang Z."/>
            <person name="Tsuchiya D."/>
            <person name="Tu H."/>
            <person name="Vos H."/>
            <person name="Wang M."/>
            <person name="Wolf Y.I."/>
            <person name="Yamagata H."/>
            <person name="Yamada T."/>
            <person name="Ye Y."/>
            <person name="Shaw J.R."/>
            <person name="Andrews J."/>
            <person name="Crease T.J."/>
            <person name="Tang H."/>
            <person name="Lucas S.M."/>
            <person name="Robertson H.M."/>
            <person name="Bork P."/>
            <person name="Koonin E.V."/>
            <person name="Zdobnov E.M."/>
            <person name="Grigoriev I.V."/>
            <person name="Lynch M."/>
            <person name="Boore J.L."/>
        </authorList>
    </citation>
    <scope>NUCLEOTIDE SEQUENCE [LARGE SCALE GENOMIC DNA]</scope>
</reference>
<evidence type="ECO:0000256" key="4">
    <source>
        <dbReference type="ARBA" id="ARBA00022692"/>
    </source>
</evidence>
<evidence type="ECO:0000256" key="5">
    <source>
        <dbReference type="ARBA" id="ARBA00022989"/>
    </source>
</evidence>
<evidence type="ECO:0000313" key="9">
    <source>
        <dbReference type="EMBL" id="EFX67114.1"/>
    </source>
</evidence>
<protein>
    <recommendedName>
        <fullName evidence="3">Chloride channel CLIC-like protein 1</fullName>
    </recommendedName>
</protein>
<dbReference type="Proteomes" id="UP000000305">
    <property type="component" value="Unassembled WGS sequence"/>
</dbReference>
<evidence type="ECO:0000256" key="1">
    <source>
        <dbReference type="ARBA" id="ARBA00004141"/>
    </source>
</evidence>
<sequence>MTDPSYEVNPFVALIDMLVVGVFQPLEYIGTKIGSFFDGLLTSTGWLYKIPVLVVVLLIILMILLMCFNYEIRLPFVKLAPSAPLPSRPTEATKSVQQSITGSQNVQQVPSLAPEHHRIVSHPALNVAMGDTRHQYVYQSYEEQSVIIKRTYSQVQPVEQREQESVEDFPEDSTIPLKTIEELAGNTLPILKANDVNNRKLPQADELVSADSAEGPEKISEDSTSTEETCKGIDP</sequence>
<name>E9HMB7_DAPPU</name>
<dbReference type="AlphaFoldDB" id="E9HMB7"/>
<evidence type="ECO:0000256" key="3">
    <source>
        <dbReference type="ARBA" id="ARBA00015571"/>
    </source>
</evidence>
<accession>E9HMB7</accession>
<dbReference type="HOGENOM" id="CLU_1181245_0_0_1"/>
<dbReference type="PANTHER" id="PTHR34093:SF1">
    <property type="entry name" value="CHLORIDE CHANNEL CLIC-LIKE PROTEIN 1"/>
    <property type="match status" value="1"/>
</dbReference>
<keyword evidence="10" id="KW-1185">Reference proteome</keyword>
<dbReference type="PANTHER" id="PTHR34093">
    <property type="entry name" value="CHLORIDE CHANNEL CLIC-LIKE PROTEIN 1"/>
    <property type="match status" value="1"/>
</dbReference>
<dbReference type="OrthoDB" id="6365183at2759"/>
<gene>
    <name evidence="9" type="ORF">DAPPUDRAFT_262090</name>
</gene>
<proteinExistence type="inferred from homology"/>
<dbReference type="InterPro" id="IPR009231">
    <property type="entry name" value="Chloride_chnl_CLIC-like"/>
</dbReference>
<evidence type="ECO:0000256" key="7">
    <source>
        <dbReference type="SAM" id="MobiDB-lite"/>
    </source>
</evidence>
<keyword evidence="6 8" id="KW-0472">Membrane</keyword>
<organism evidence="9 10">
    <name type="scientific">Daphnia pulex</name>
    <name type="common">Water flea</name>
    <dbReference type="NCBI Taxonomy" id="6669"/>
    <lineage>
        <taxon>Eukaryota</taxon>
        <taxon>Metazoa</taxon>
        <taxon>Ecdysozoa</taxon>
        <taxon>Arthropoda</taxon>
        <taxon>Crustacea</taxon>
        <taxon>Branchiopoda</taxon>
        <taxon>Diplostraca</taxon>
        <taxon>Cladocera</taxon>
        <taxon>Anomopoda</taxon>
        <taxon>Daphniidae</taxon>
        <taxon>Daphnia</taxon>
    </lineage>
</organism>
<feature type="region of interest" description="Disordered" evidence="7">
    <location>
        <begin position="202"/>
        <end position="235"/>
    </location>
</feature>
<comment type="subcellular location">
    <subcellularLocation>
        <location evidence="1">Membrane</location>
        <topology evidence="1">Multi-pass membrane protein</topology>
    </subcellularLocation>
</comment>
<evidence type="ECO:0000256" key="6">
    <source>
        <dbReference type="ARBA" id="ARBA00023136"/>
    </source>
</evidence>
<feature type="transmembrane region" description="Helical" evidence="8">
    <location>
        <begin position="46"/>
        <end position="68"/>
    </location>
</feature>
<keyword evidence="5 8" id="KW-1133">Transmembrane helix</keyword>
<dbReference type="GO" id="GO:0016020">
    <property type="term" value="C:membrane"/>
    <property type="evidence" value="ECO:0007669"/>
    <property type="project" value="UniProtKB-SubCell"/>
</dbReference>
<evidence type="ECO:0000256" key="8">
    <source>
        <dbReference type="SAM" id="Phobius"/>
    </source>
</evidence>
<evidence type="ECO:0000256" key="2">
    <source>
        <dbReference type="ARBA" id="ARBA00005944"/>
    </source>
</evidence>